<evidence type="ECO:0000256" key="5">
    <source>
        <dbReference type="ARBA" id="ARBA00014962"/>
    </source>
</evidence>
<comment type="function">
    <text evidence="1">The SecYEG-SecDF-YajC-YidC holo-translocon (HTL) protein secretase/insertase is a supercomplex required for protein secretion, insertion of proteins into membranes, and assembly of membrane protein complexes. While the SecYEG complex is essential for assembly of a number of proteins and complexes, the SecDF-YajC-YidC subcomplex facilitates these functions.</text>
</comment>
<evidence type="ECO:0000256" key="9">
    <source>
        <dbReference type="ARBA" id="ARBA00022927"/>
    </source>
</evidence>
<evidence type="ECO:0000256" key="4">
    <source>
        <dbReference type="ARBA" id="ARBA00011718"/>
    </source>
</evidence>
<keyword evidence="10 13" id="KW-1133">Transmembrane helix</keyword>
<gene>
    <name evidence="14" type="ORF">EV664_107108</name>
</gene>
<evidence type="ECO:0000256" key="8">
    <source>
        <dbReference type="ARBA" id="ARBA00022692"/>
    </source>
</evidence>
<dbReference type="PRINTS" id="PR01853">
    <property type="entry name" value="YAJCTRNLCASE"/>
</dbReference>
<dbReference type="OrthoDB" id="9811406at2"/>
<evidence type="ECO:0000256" key="12">
    <source>
        <dbReference type="ARBA" id="ARBA00023136"/>
    </source>
</evidence>
<comment type="subunit">
    <text evidence="4">Part of the SecDF-YidC-YajC translocase complex. The SecDF-YidC-YajC translocase forms a supercomplex with SecYEG, called the holo-translocon (HTL).</text>
</comment>
<comment type="caution">
    <text evidence="14">The sequence shown here is derived from an EMBL/GenBank/DDBJ whole genome shotgun (WGS) entry which is preliminary data.</text>
</comment>
<accession>A0A4R6FK72</accession>
<evidence type="ECO:0000256" key="6">
    <source>
        <dbReference type="ARBA" id="ARBA00022448"/>
    </source>
</evidence>
<feature type="transmembrane region" description="Helical" evidence="13">
    <location>
        <begin position="12"/>
        <end position="38"/>
    </location>
</feature>
<evidence type="ECO:0000256" key="13">
    <source>
        <dbReference type="SAM" id="Phobius"/>
    </source>
</evidence>
<keyword evidence="11" id="KW-0811">Translocation</keyword>
<keyword evidence="15" id="KW-1185">Reference proteome</keyword>
<protein>
    <recommendedName>
        <fullName evidence="5">Sec translocon accessory complex subunit YajC</fullName>
    </recommendedName>
</protein>
<dbReference type="GO" id="GO:0015031">
    <property type="term" value="P:protein transport"/>
    <property type="evidence" value="ECO:0007669"/>
    <property type="project" value="UniProtKB-KW"/>
</dbReference>
<dbReference type="GO" id="GO:0005886">
    <property type="term" value="C:plasma membrane"/>
    <property type="evidence" value="ECO:0007669"/>
    <property type="project" value="UniProtKB-SubCell"/>
</dbReference>
<dbReference type="PANTHER" id="PTHR33909">
    <property type="entry name" value="SEC TRANSLOCON ACCESSORY COMPLEX SUBUNIT YAJC"/>
    <property type="match status" value="1"/>
</dbReference>
<evidence type="ECO:0000313" key="15">
    <source>
        <dbReference type="Proteomes" id="UP000295493"/>
    </source>
</evidence>
<evidence type="ECO:0000313" key="14">
    <source>
        <dbReference type="EMBL" id="TDN81707.1"/>
    </source>
</evidence>
<evidence type="ECO:0000256" key="2">
    <source>
        <dbReference type="ARBA" id="ARBA00004162"/>
    </source>
</evidence>
<keyword evidence="8 13" id="KW-0812">Transmembrane</keyword>
<keyword evidence="9" id="KW-0653">Protein transport</keyword>
<comment type="subcellular location">
    <subcellularLocation>
        <location evidence="2">Cell membrane</location>
        <topology evidence="2">Single-pass membrane protein</topology>
    </subcellularLocation>
</comment>
<comment type="similarity">
    <text evidence="3">Belongs to the YajC family.</text>
</comment>
<keyword evidence="6" id="KW-0813">Transport</keyword>
<dbReference type="NCBIfam" id="TIGR00739">
    <property type="entry name" value="yajC"/>
    <property type="match status" value="1"/>
</dbReference>
<evidence type="ECO:0000256" key="7">
    <source>
        <dbReference type="ARBA" id="ARBA00022475"/>
    </source>
</evidence>
<dbReference type="Pfam" id="PF02699">
    <property type="entry name" value="YajC"/>
    <property type="match status" value="1"/>
</dbReference>
<evidence type="ECO:0000256" key="3">
    <source>
        <dbReference type="ARBA" id="ARBA00006742"/>
    </source>
</evidence>
<dbReference type="SMART" id="SM01323">
    <property type="entry name" value="YajC"/>
    <property type="match status" value="1"/>
</dbReference>
<organism evidence="14 15">
    <name type="scientific">Stakelama pacifica</name>
    <dbReference type="NCBI Taxonomy" id="517720"/>
    <lineage>
        <taxon>Bacteria</taxon>
        <taxon>Pseudomonadati</taxon>
        <taxon>Pseudomonadota</taxon>
        <taxon>Alphaproteobacteria</taxon>
        <taxon>Sphingomonadales</taxon>
        <taxon>Sphingomonadaceae</taxon>
        <taxon>Stakelama</taxon>
    </lineage>
</organism>
<evidence type="ECO:0000256" key="10">
    <source>
        <dbReference type="ARBA" id="ARBA00022989"/>
    </source>
</evidence>
<dbReference type="PANTHER" id="PTHR33909:SF1">
    <property type="entry name" value="SEC TRANSLOCON ACCESSORY COMPLEX SUBUNIT YAJC"/>
    <property type="match status" value="1"/>
</dbReference>
<reference evidence="14 15" key="1">
    <citation type="submission" date="2019-03" db="EMBL/GenBank/DDBJ databases">
        <title>Genomic Encyclopedia of Type Strains, Phase IV (KMG-IV): sequencing the most valuable type-strain genomes for metagenomic binning, comparative biology and taxonomic classification.</title>
        <authorList>
            <person name="Goeker M."/>
        </authorList>
    </citation>
    <scope>NUCLEOTIDE SEQUENCE [LARGE SCALE GENOMIC DNA]</scope>
    <source>
        <strain evidence="14 15">DSM 25059</strain>
    </source>
</reference>
<dbReference type="Proteomes" id="UP000295493">
    <property type="component" value="Unassembled WGS sequence"/>
</dbReference>
<dbReference type="EMBL" id="SNWD01000007">
    <property type="protein sequence ID" value="TDN81707.1"/>
    <property type="molecule type" value="Genomic_DNA"/>
</dbReference>
<sequence length="112" mass="11763">MFATPAYASTAGAAGGGAAGAFLSFAPLILIFIAFWFLMIRPQQKRMKEHQNAIAAVKRGDQVVTGGGLVGKVTKVEDKFVEVELAQGLKVRAVKSTLTEVMTPGGVKPAND</sequence>
<evidence type="ECO:0000256" key="11">
    <source>
        <dbReference type="ARBA" id="ARBA00023010"/>
    </source>
</evidence>
<dbReference type="AlphaFoldDB" id="A0A4R6FK72"/>
<keyword evidence="7" id="KW-1003">Cell membrane</keyword>
<dbReference type="InterPro" id="IPR003849">
    <property type="entry name" value="Preprotein_translocase_YajC"/>
</dbReference>
<dbReference type="RefSeq" id="WP_133495831.1">
    <property type="nucleotide sequence ID" value="NZ_BMLU01000007.1"/>
</dbReference>
<name>A0A4R6FK72_9SPHN</name>
<proteinExistence type="inferred from homology"/>
<keyword evidence="12 13" id="KW-0472">Membrane</keyword>
<evidence type="ECO:0000256" key="1">
    <source>
        <dbReference type="ARBA" id="ARBA00002061"/>
    </source>
</evidence>